<name>A0A1T5BGS2_9SPHI</name>
<gene>
    <name evidence="1" type="ORF">SAMN05661099_1562</name>
</gene>
<sequence length="46" mass="5450">MKELLYFLSTYMLFWIGSQGMESLIKCCLEKGESMYLITYISELEL</sequence>
<keyword evidence="2" id="KW-1185">Reference proteome</keyword>
<reference evidence="2" key="1">
    <citation type="submission" date="2017-02" db="EMBL/GenBank/DDBJ databases">
        <authorList>
            <person name="Varghese N."/>
            <person name="Submissions S."/>
        </authorList>
    </citation>
    <scope>NUCLEOTIDE SEQUENCE [LARGE SCALE GENOMIC DNA]</scope>
    <source>
        <strain evidence="2">DSM 22385</strain>
    </source>
</reference>
<dbReference type="Proteomes" id="UP000189981">
    <property type="component" value="Unassembled WGS sequence"/>
</dbReference>
<evidence type="ECO:0000313" key="1">
    <source>
        <dbReference type="EMBL" id="SKB46355.1"/>
    </source>
</evidence>
<accession>A0A1T5BGS2</accession>
<evidence type="ECO:0000313" key="2">
    <source>
        <dbReference type="Proteomes" id="UP000189981"/>
    </source>
</evidence>
<protein>
    <submittedName>
        <fullName evidence="1">Uncharacterized protein</fullName>
    </submittedName>
</protein>
<dbReference type="EMBL" id="FUYR01000001">
    <property type="protein sequence ID" value="SKB46355.1"/>
    <property type="molecule type" value="Genomic_DNA"/>
</dbReference>
<organism evidence="1 2">
    <name type="scientific">Daejeonella lutea</name>
    <dbReference type="NCBI Taxonomy" id="572036"/>
    <lineage>
        <taxon>Bacteria</taxon>
        <taxon>Pseudomonadati</taxon>
        <taxon>Bacteroidota</taxon>
        <taxon>Sphingobacteriia</taxon>
        <taxon>Sphingobacteriales</taxon>
        <taxon>Sphingobacteriaceae</taxon>
        <taxon>Daejeonella</taxon>
    </lineage>
</organism>
<dbReference type="AlphaFoldDB" id="A0A1T5BGS2"/>
<proteinExistence type="predicted"/>